<dbReference type="STRING" id="1714355.BTO28_07255"/>
<keyword evidence="8" id="KW-1185">Reference proteome</keyword>
<sequence>MASIFFHVLKDVDCLISPFYNTMKRKRAEFFKHVLQIENDFNKGVENMKQQTFPAASYTDWEQAAHSSLKGKALSKLFTKTVESIELKPLYTKEDVEGIYRSLPGDKPFTRGFYGEGAFPASGFVLETDPLSEGAAVGVFPSVSMLQNIHTQQFITINTVPYHMAGANAVQELVAALSEAVFYMKEAEKKGIKKSDAASKLVVHFASGPRFFTELAKIRAFRTLWSALMDAYELDENAKPKISVETSQLTLSSLDPHVNILRTGSAAFAAVLANIDYLSVTPFDQLTGETSGLSERIAQNIPLLLRHESHLDKVIDPGGGSYYIESLTEEIGRLAWDEFALMEDKGGIEQALRTGVFQKEIMEVQANREHDAATRKHQLIGTNIYANIDETNRFSDETQVQAKIEGEKINPLMPKRLAKPFEQLRQKAVRLEQTEQSVEGGIICLGELKTNKPRVDYVTGVLAVGGIHAVKSENIDKIEEAVKFVKDTKLPYYCICGADAVYEEFGQELVDELKKAANGAMIDVAGKWQADGLNGSIAAGDNIVEKLSELLSLFEGRTIQ</sequence>
<evidence type="ECO:0000256" key="5">
    <source>
        <dbReference type="ARBA" id="ARBA00023285"/>
    </source>
</evidence>
<dbReference type="Gene3D" id="3.20.20.240">
    <property type="entry name" value="Methylmalonyl-CoA mutase"/>
    <property type="match status" value="2"/>
</dbReference>
<keyword evidence="4" id="KW-0413">Isomerase</keyword>
<comment type="cofactor">
    <cofactor evidence="1">
        <name>adenosylcob(III)alamin</name>
        <dbReference type="ChEBI" id="CHEBI:18408"/>
    </cofactor>
</comment>
<keyword evidence="3" id="KW-0846">Cobalamin</keyword>
<name>A0A1V2A9V3_9BACI</name>
<protein>
    <recommendedName>
        <fullName evidence="6">Methylmalonyl-CoA mutase alpha/beta chain catalytic domain-containing protein</fullName>
    </recommendedName>
</protein>
<evidence type="ECO:0000313" key="8">
    <source>
        <dbReference type="Proteomes" id="UP000188613"/>
    </source>
</evidence>
<dbReference type="InterPro" id="IPR036724">
    <property type="entry name" value="Cobalamin-bd_sf"/>
</dbReference>
<dbReference type="GO" id="GO:0019678">
    <property type="term" value="P:propionate metabolic process, methylmalonyl pathway"/>
    <property type="evidence" value="ECO:0007669"/>
    <property type="project" value="TreeGrafter"/>
</dbReference>
<dbReference type="SUPFAM" id="SSF52242">
    <property type="entry name" value="Cobalamin (vitamin B12)-binding domain"/>
    <property type="match status" value="1"/>
</dbReference>
<dbReference type="EMBL" id="MSFI01000009">
    <property type="protein sequence ID" value="OMP67730.1"/>
    <property type="molecule type" value="Genomic_DNA"/>
</dbReference>
<organism evidence="7 8">
    <name type="scientific">Domibacillus epiphyticus</name>
    <dbReference type="NCBI Taxonomy" id="1714355"/>
    <lineage>
        <taxon>Bacteria</taxon>
        <taxon>Bacillati</taxon>
        <taxon>Bacillota</taxon>
        <taxon>Bacilli</taxon>
        <taxon>Bacillales</taxon>
        <taxon>Bacillaceae</taxon>
        <taxon>Domibacillus</taxon>
    </lineage>
</organism>
<proteinExistence type="inferred from homology"/>
<dbReference type="GO" id="GO:0004494">
    <property type="term" value="F:methylmalonyl-CoA mutase activity"/>
    <property type="evidence" value="ECO:0007669"/>
    <property type="project" value="UniProtKB-EC"/>
</dbReference>
<dbReference type="PANTHER" id="PTHR48101">
    <property type="entry name" value="METHYLMALONYL-COA MUTASE, MITOCHONDRIAL-RELATED"/>
    <property type="match status" value="1"/>
</dbReference>
<dbReference type="AlphaFoldDB" id="A0A1V2A9V3"/>
<evidence type="ECO:0000256" key="1">
    <source>
        <dbReference type="ARBA" id="ARBA00001922"/>
    </source>
</evidence>
<evidence type="ECO:0000256" key="2">
    <source>
        <dbReference type="ARBA" id="ARBA00008465"/>
    </source>
</evidence>
<accession>A0A1V2A9V3</accession>
<evidence type="ECO:0000313" key="7">
    <source>
        <dbReference type="EMBL" id="OMP67730.1"/>
    </source>
</evidence>
<dbReference type="SUPFAM" id="SSF51703">
    <property type="entry name" value="Cobalamin (vitamin B12)-dependent enzymes"/>
    <property type="match status" value="1"/>
</dbReference>
<dbReference type="PANTHER" id="PTHR48101:SF1">
    <property type="entry name" value="METHYLMALONYL-COA MUTASE, LARGE SUBUNIT"/>
    <property type="match status" value="1"/>
</dbReference>
<dbReference type="InterPro" id="IPR016176">
    <property type="entry name" value="Cbl-dep_enz_cat"/>
</dbReference>
<dbReference type="GO" id="GO:0005737">
    <property type="term" value="C:cytoplasm"/>
    <property type="evidence" value="ECO:0007669"/>
    <property type="project" value="TreeGrafter"/>
</dbReference>
<dbReference type="InterPro" id="IPR006099">
    <property type="entry name" value="MeMalonylCoA_mutase_a/b_cat"/>
</dbReference>
<feature type="domain" description="Methylmalonyl-CoA mutase alpha/beta chain catalytic" evidence="6">
    <location>
        <begin position="147"/>
        <end position="425"/>
    </location>
</feature>
<dbReference type="GO" id="GO:0031419">
    <property type="term" value="F:cobalamin binding"/>
    <property type="evidence" value="ECO:0007669"/>
    <property type="project" value="UniProtKB-KW"/>
</dbReference>
<dbReference type="Gene3D" id="3.40.50.280">
    <property type="entry name" value="Cobalamin-binding domain"/>
    <property type="match status" value="1"/>
</dbReference>
<keyword evidence="5" id="KW-0170">Cobalt</keyword>
<dbReference type="Pfam" id="PF01642">
    <property type="entry name" value="MM_CoA_mutase"/>
    <property type="match status" value="1"/>
</dbReference>
<dbReference type="Proteomes" id="UP000188613">
    <property type="component" value="Unassembled WGS sequence"/>
</dbReference>
<gene>
    <name evidence="7" type="ORF">BTO28_07255</name>
</gene>
<evidence type="ECO:0000256" key="4">
    <source>
        <dbReference type="ARBA" id="ARBA00023235"/>
    </source>
</evidence>
<evidence type="ECO:0000256" key="3">
    <source>
        <dbReference type="ARBA" id="ARBA00022628"/>
    </source>
</evidence>
<reference evidence="7 8" key="1">
    <citation type="submission" date="2016-12" db="EMBL/GenBank/DDBJ databases">
        <title>Domibacillus sp. SAB 38T whole genome sequencing.</title>
        <authorList>
            <person name="Verma A."/>
            <person name="Ojha A.K."/>
            <person name="Krishnamurthi S."/>
        </authorList>
    </citation>
    <scope>NUCLEOTIDE SEQUENCE [LARGE SCALE GENOMIC DNA]</scope>
    <source>
        <strain evidence="7 8">SAB 38</strain>
    </source>
</reference>
<evidence type="ECO:0000259" key="6">
    <source>
        <dbReference type="Pfam" id="PF01642"/>
    </source>
</evidence>
<comment type="similarity">
    <text evidence="2">Belongs to the methylmalonyl-CoA mutase family.</text>
</comment>
<comment type="caution">
    <text evidence="7">The sequence shown here is derived from an EMBL/GenBank/DDBJ whole genome shotgun (WGS) entry which is preliminary data.</text>
</comment>
<dbReference type="GO" id="GO:0046872">
    <property type="term" value="F:metal ion binding"/>
    <property type="evidence" value="ECO:0007669"/>
    <property type="project" value="InterPro"/>
</dbReference>